<dbReference type="PANTHER" id="PTHR39069:SF8">
    <property type="entry name" value="FI17111P1"/>
    <property type="match status" value="1"/>
</dbReference>
<sequence>MKSYMFGIIIGQLLIVMCATGRLCTMFLIIFLGCLLHTHSVSALWSCSQDADCSSLAGSICSDGNCLCPPGTESVLGGTLCAEVAPYHTSFCLEDHQCSRLITSFECRRSGFEGGNCFCQQGFHYYRGRCWNSIDFGETCSRSEECMSVLRNPHSLVCNSTCECAEGYYLRQRGECRKIGFAVGDGCVLNQDCQFPNAACDITTFRCYDTTAGTPAPVAEPSLILLAELESSSRQHGAACSGQYPCPAPFVCNAGACICPVGYYASPNGTVCFAELGSPSRPEQCVGLFAEVRDGICTCMANFFFEEDMRNCVKATRRITDSCVTDSNCFTFGAAARCGAPQEPWFLRNCECDPELAVWDAARNMCRLFVGIGEGCTADSDCLAGGMEILCVKNAQGEGICTCPEGLTPVDGLCLTTGLALNDTCQATRECTATPHTVCADGRCSCEPRYAPLSRVCAPLLSGTCLEDSNCVVENSVCLNNTDGLTCQCRENFIEEKDACWPEVSGFESECVVSAQCTEALGVNSVCFNGSCTCADSFHHRDEGCWPMTGLFQACTRRSQCYLSDISERVTCRNSICQCDFNFPYSEELNTCVSSAGSLLASASILTTALIYLYSL</sequence>
<organism evidence="2 3">
    <name type="scientific">Manduca sexta</name>
    <name type="common">Tobacco hawkmoth</name>
    <name type="synonym">Tobacco hornworm</name>
    <dbReference type="NCBI Taxonomy" id="7130"/>
    <lineage>
        <taxon>Eukaryota</taxon>
        <taxon>Metazoa</taxon>
        <taxon>Ecdysozoa</taxon>
        <taxon>Arthropoda</taxon>
        <taxon>Hexapoda</taxon>
        <taxon>Insecta</taxon>
        <taxon>Pterygota</taxon>
        <taxon>Neoptera</taxon>
        <taxon>Endopterygota</taxon>
        <taxon>Lepidoptera</taxon>
        <taxon>Glossata</taxon>
        <taxon>Ditrysia</taxon>
        <taxon>Bombycoidea</taxon>
        <taxon>Sphingidae</taxon>
        <taxon>Sphinginae</taxon>
        <taxon>Sphingini</taxon>
        <taxon>Manduca</taxon>
    </lineage>
</organism>
<proteinExistence type="predicted"/>
<name>A0A921ZR86_MANSE</name>
<dbReference type="PANTHER" id="PTHR39069">
    <property type="entry name" value="ECDYSONE-INDUCIBLE GENE E1, ISOFORM A"/>
    <property type="match status" value="1"/>
</dbReference>
<comment type="caution">
    <text evidence="2">The sequence shown here is derived from an EMBL/GenBank/DDBJ whole genome shotgun (WGS) entry which is preliminary data.</text>
</comment>
<dbReference type="OrthoDB" id="504708at2759"/>
<dbReference type="Proteomes" id="UP000791440">
    <property type="component" value="Unassembled WGS sequence"/>
</dbReference>
<dbReference type="InterPro" id="IPR006149">
    <property type="entry name" value="EB_dom"/>
</dbReference>
<feature type="domain" description="EB" evidence="1">
    <location>
        <begin position="410"/>
        <end position="457"/>
    </location>
</feature>
<reference evidence="2" key="1">
    <citation type="journal article" date="2016" name="Insect Biochem. Mol. Biol.">
        <title>Multifaceted biological insights from a draft genome sequence of the tobacco hornworm moth, Manduca sexta.</title>
        <authorList>
            <person name="Kanost M.R."/>
            <person name="Arrese E.L."/>
            <person name="Cao X."/>
            <person name="Chen Y.R."/>
            <person name="Chellapilla S."/>
            <person name="Goldsmith M.R."/>
            <person name="Grosse-Wilde E."/>
            <person name="Heckel D.G."/>
            <person name="Herndon N."/>
            <person name="Jiang H."/>
            <person name="Papanicolaou A."/>
            <person name="Qu J."/>
            <person name="Soulages J.L."/>
            <person name="Vogel H."/>
            <person name="Walters J."/>
            <person name="Waterhouse R.M."/>
            <person name="Ahn S.J."/>
            <person name="Almeida F.C."/>
            <person name="An C."/>
            <person name="Aqrawi P."/>
            <person name="Bretschneider A."/>
            <person name="Bryant W.B."/>
            <person name="Bucks S."/>
            <person name="Chao H."/>
            <person name="Chevignon G."/>
            <person name="Christen J.M."/>
            <person name="Clarke D.F."/>
            <person name="Dittmer N.T."/>
            <person name="Ferguson L.C.F."/>
            <person name="Garavelou S."/>
            <person name="Gordon K.H.J."/>
            <person name="Gunaratna R.T."/>
            <person name="Han Y."/>
            <person name="Hauser F."/>
            <person name="He Y."/>
            <person name="Heidel-Fischer H."/>
            <person name="Hirsh A."/>
            <person name="Hu Y."/>
            <person name="Jiang H."/>
            <person name="Kalra D."/>
            <person name="Klinner C."/>
            <person name="Konig C."/>
            <person name="Kovar C."/>
            <person name="Kroll A.R."/>
            <person name="Kuwar S.S."/>
            <person name="Lee S.L."/>
            <person name="Lehman R."/>
            <person name="Li K."/>
            <person name="Li Z."/>
            <person name="Liang H."/>
            <person name="Lovelace S."/>
            <person name="Lu Z."/>
            <person name="Mansfield J.H."/>
            <person name="McCulloch K.J."/>
            <person name="Mathew T."/>
            <person name="Morton B."/>
            <person name="Muzny D.M."/>
            <person name="Neunemann D."/>
            <person name="Ongeri F."/>
            <person name="Pauchet Y."/>
            <person name="Pu L.L."/>
            <person name="Pyrousis I."/>
            <person name="Rao X.J."/>
            <person name="Redding A."/>
            <person name="Roesel C."/>
            <person name="Sanchez-Gracia A."/>
            <person name="Schaack S."/>
            <person name="Shukla A."/>
            <person name="Tetreau G."/>
            <person name="Wang Y."/>
            <person name="Xiong G.H."/>
            <person name="Traut W."/>
            <person name="Walsh T.K."/>
            <person name="Worley K.C."/>
            <person name="Wu D."/>
            <person name="Wu W."/>
            <person name="Wu Y.Q."/>
            <person name="Zhang X."/>
            <person name="Zou Z."/>
            <person name="Zucker H."/>
            <person name="Briscoe A.D."/>
            <person name="Burmester T."/>
            <person name="Clem R.J."/>
            <person name="Feyereisen R."/>
            <person name="Grimmelikhuijzen C.J.P."/>
            <person name="Hamodrakas S.J."/>
            <person name="Hansson B.S."/>
            <person name="Huguet E."/>
            <person name="Jermiin L.S."/>
            <person name="Lan Q."/>
            <person name="Lehman H.K."/>
            <person name="Lorenzen M."/>
            <person name="Merzendorfer H."/>
            <person name="Michalopoulos I."/>
            <person name="Morton D.B."/>
            <person name="Muthukrishnan S."/>
            <person name="Oakeshott J.G."/>
            <person name="Palmer W."/>
            <person name="Park Y."/>
            <person name="Passarelli A.L."/>
            <person name="Rozas J."/>
            <person name="Schwartz L.M."/>
            <person name="Smith W."/>
            <person name="Southgate A."/>
            <person name="Vilcinskas A."/>
            <person name="Vogt R."/>
            <person name="Wang P."/>
            <person name="Werren J."/>
            <person name="Yu X.Q."/>
            <person name="Zhou J.J."/>
            <person name="Brown S.J."/>
            <person name="Scherer S.E."/>
            <person name="Richards S."/>
            <person name="Blissard G.W."/>
        </authorList>
    </citation>
    <scope>NUCLEOTIDE SEQUENCE</scope>
</reference>
<accession>A0A921ZR86</accession>
<reference evidence="2" key="2">
    <citation type="submission" date="2020-12" db="EMBL/GenBank/DDBJ databases">
        <authorList>
            <person name="Kanost M."/>
        </authorList>
    </citation>
    <scope>NUCLEOTIDE SEQUENCE</scope>
</reference>
<dbReference type="EMBL" id="JH668793">
    <property type="protein sequence ID" value="KAG6461964.1"/>
    <property type="molecule type" value="Genomic_DNA"/>
</dbReference>
<dbReference type="PROSITE" id="PS51257">
    <property type="entry name" value="PROKAR_LIPOPROTEIN"/>
    <property type="match status" value="1"/>
</dbReference>
<evidence type="ECO:0000313" key="3">
    <source>
        <dbReference type="Proteomes" id="UP000791440"/>
    </source>
</evidence>
<gene>
    <name evidence="2" type="ORF">O3G_MSEX012967</name>
</gene>
<evidence type="ECO:0000259" key="1">
    <source>
        <dbReference type="Pfam" id="PF01683"/>
    </source>
</evidence>
<evidence type="ECO:0000313" key="2">
    <source>
        <dbReference type="EMBL" id="KAG6461964.1"/>
    </source>
</evidence>
<protein>
    <recommendedName>
        <fullName evidence="1">EB domain-containing protein</fullName>
    </recommendedName>
</protein>
<dbReference type="Pfam" id="PF01683">
    <property type="entry name" value="EB"/>
    <property type="match status" value="2"/>
</dbReference>
<feature type="domain" description="EB" evidence="1">
    <location>
        <begin position="119"/>
        <end position="176"/>
    </location>
</feature>
<dbReference type="Gene3D" id="2.90.20.10">
    <property type="entry name" value="Plasmodium vivax P25 domain"/>
    <property type="match status" value="1"/>
</dbReference>
<keyword evidence="3" id="KW-1185">Reference proteome</keyword>
<dbReference type="AlphaFoldDB" id="A0A921ZR86"/>